<evidence type="ECO:0000256" key="1">
    <source>
        <dbReference type="SAM" id="Coils"/>
    </source>
</evidence>
<dbReference type="KEGG" id="trc:DYE49_11270"/>
<reference evidence="3 5" key="2">
    <citation type="submission" date="2020-08" db="EMBL/GenBank/DDBJ databases">
        <title>Genomic Encyclopedia of Type Strains, Phase IV (KMG-IV): sequencing the most valuable type-strain genomes for metagenomic binning, comparative biology and taxonomic classification.</title>
        <authorList>
            <person name="Goeker M."/>
        </authorList>
    </citation>
    <scope>NUCLEOTIDE SEQUENCE [LARGE SCALE GENOMIC DNA]</scope>
    <source>
        <strain evidence="3 5">DSM 103679</strain>
    </source>
</reference>
<reference evidence="4 6" key="1">
    <citation type="submission" date="2018-08" db="EMBL/GenBank/DDBJ databases">
        <title>The first complete genome of Treponema rectale (CHPAT), a commensal spirochete of the bovine rectum.</title>
        <authorList>
            <person name="Staton G.J."/>
            <person name="Clegg S.R."/>
            <person name="Carter S.D."/>
            <person name="Radford A.D."/>
            <person name="Darby A."/>
            <person name="Hall N."/>
            <person name="Birtles R.J."/>
            <person name="Evans N.J."/>
        </authorList>
    </citation>
    <scope>NUCLEOTIDE SEQUENCE [LARGE SCALE GENOMIC DNA]</scope>
    <source>
        <strain evidence="4 6">CHPA</strain>
    </source>
</reference>
<name>A0A840SE02_9SPIR</name>
<keyword evidence="1" id="KW-0175">Coiled coil</keyword>
<sequence>MYRKALITLFCTSLIGTQIFAAKSEKIDEQNIPSSREAGEAHKEEDGNTLYSWEKTFPLEQKKEGKYNIVVTAEDQAGNTTVAGPYNIYIDSESDKPVVGITNPSEGMRVPGNLNIVGTCTDDDGVDVVYIILDDGPLKGIPQPAKGSEFWSYELNTTEWLEGPHTIEVYGIDKAAPIDKAWEQDKKILMGPPYNFSEDKIKAIEESREKAKERLSAQDLQTLNEYYEKNGRVKNSLISDRGDSVKVTWQLDRRTPEIHVMNPAEMGAMKSGRFKIEGYVTDGNGIEALEYSCNESKNFADLQGASLKEVKIEKSRYFQGEENAEALAALKAQGISVVYEFSITVDSRQLEEGARKCLLKARDGAGSVGRLTYLFLVKNNPPKIEILTPKEKESVNGVFTIAGYALGSYKKEKVKEENETKEIEKREVNGIKKLEWKFGEAHGGFYAKDDFKEEYKDVDDNHRLIPGNPYWTVEVDTRGINKKSEVFQITATDIMGNTVTEKRTIMLNQEADKPVVEIKYPVENEGVDGEDGLLFIRGIATDDDGIVKVVYKLDDKEEQTVECTGVFYAKIAGALSDGSHSLTAYAVDKYGIKGNKTTVSFQSKGVAPTYSGAKYVSGKSSEDFTDGMKINPEDGGSYEIKVNSTCGLKVVSWEINWGSNGSIKNDLTVAENAKSVNVSVPLSGDELPWGFAKLTVKAVDVYDRESIHYAVLNITDLTQMNVEKPGVYFTDSVVAENGAVKINPDYPLTGYFAGGKIASVTTVPQVRGVTASYDGNVITVNAAAGASSAKFKVRVSTDIWTNYDSREMYFYSDEKAPVISVDSSKFDTAAGRPFEFLTQSDRLSISGTVTSDSTVTMSYRIFSVKTDIDDTGYISVIHNPETSELKKVDLTRSGKFSITNLTTDDVFSSDGYYIVELVAESASGKKAAEAVFVRKIPYPPSDGVMAADKKGSGKKDPKIFWFSGVNYYALCVYQGEVDQQFRVVKADSVKADTGALKFEVKAVDATVKGKTPSYSESLSVSAVVDVDAHFAQIDGAPYKSGMSIVLEKGTTAEAGHKGLIKIKSNASITSVSYSFNGGSEKSAVLRAVTEGQEYEAEFPLANLPAKINTIKAVITSAGGAKKEITGTITVLRTHAVLNTSSKVYWAETDGVTMNGSSYVLNNGAALVAFANIPFQNIKASVRGDVRGLSAEAGPNNTVLFKADADGTYRGVSIRITDEAGGAYNSPEVNLIVDTSKPAITLNRPQDMIFVQNSFRVSGSVTDGNGVASLEYTLSDNEDAEWKPVSIPRGGGDFSFTVDLADVPDGYAGISLRATDTAGKLSYHNTVVQKDTTAPEVQVILPDAASTSVNGENTIAFLVKEQGLLKSITYRSPGGARSEKFDVYTRPEDVPAKVTYDSEGKEIPAPDRDNPVKTLNSSLPHMQVGNLAFPIDNRMSFVFTDAAGNNRVIPDSDYSWEFKVNSESDRPVVEINLPEENKVLTTDFKISGIVSDDDGPSRVYYKIDNGRYQLVTPDPSAAESDDVNLRYNYEIEVPLSSMTDNEHTVSVYSVDRNNIRGSEDVRKFHISLEEPKGWMTEPDISKTVKGVVTLRGTASDKNGISKVQVSIDNGASYNDAVGTTNWSYTFDTRVIQDGTHVVFFKVYDGYEITGLYSSLINIDNTAPELRLELPLDDSKTSKNLFFSGQTTDNIGLTELYITVRSLEGKTVPARLAHYELTPSEIISEVIDIERSLNDGAYNVELTGLDAAGNITRVSRNIQLDSKTQLAKSELLYPLNGEHLNGEFNIYGLASSEEDDPVQYVELSLKDGNGELNGNNRLVGLAETVPYGKNVTKNTSILTANGYYKFRVLPVYKLRDADGNIIKDEEGKDSTVSLAAGVYRYKAIVHTKNGKVIESREQTFIYAPNGPWVTLDNADFTYGDFAQNRPLLSGNAGYILTEEEKAELKDKKNLSIERKRELEGKKIKGVYISFNNGKSYRAVSRKNKGSWSYRIENLDIPAGVHFMLVKAEMYNGEAAITRTVVQVDRTSPTIKLISPGEGGHYNQQLNFKGLSGDDVNLKSVKFELRKGDKAAYEVPAFIQGLYFDVSVWGATLYNVGVGLTAFDNAVKIQVNFGQFTQSQRDSVSDLFLQEHTDLRFGGNVIGAKIIAQIGYIPFRYFFGRDWDWLSASVSVGANFSYFTDSGAKDVNGDKVSQVLSAALVQVEFPRITIPNAKLFKTWSLYTEPQVWFIPSDIASDDAKKEVFTVSFGIRTSVF</sequence>
<dbReference type="EMBL" id="CP031517">
    <property type="protein sequence ID" value="QOS40994.1"/>
    <property type="molecule type" value="Genomic_DNA"/>
</dbReference>
<dbReference type="Gene3D" id="2.60.40.10">
    <property type="entry name" value="Immunoglobulins"/>
    <property type="match status" value="3"/>
</dbReference>
<organism evidence="3 5">
    <name type="scientific">Treponema rectale</name>
    <dbReference type="NCBI Taxonomy" id="744512"/>
    <lineage>
        <taxon>Bacteria</taxon>
        <taxon>Pseudomonadati</taxon>
        <taxon>Spirochaetota</taxon>
        <taxon>Spirochaetia</taxon>
        <taxon>Spirochaetales</taxon>
        <taxon>Treponemataceae</taxon>
        <taxon>Treponema</taxon>
    </lineage>
</organism>
<dbReference type="InterPro" id="IPR022038">
    <property type="entry name" value="Ig-like_bact"/>
</dbReference>
<dbReference type="RefSeq" id="WP_184652532.1">
    <property type="nucleotide sequence ID" value="NZ_JACHFR010000002.1"/>
</dbReference>
<feature type="coiled-coil region" evidence="1">
    <location>
        <begin position="194"/>
        <end position="221"/>
    </location>
</feature>
<dbReference type="EMBL" id="JACHFR010000002">
    <property type="protein sequence ID" value="MBB5219104.1"/>
    <property type="molecule type" value="Genomic_DNA"/>
</dbReference>
<proteinExistence type="predicted"/>
<dbReference type="Pfam" id="PF12245">
    <property type="entry name" value="Big_3_2"/>
    <property type="match status" value="1"/>
</dbReference>
<evidence type="ECO:0000313" key="4">
    <source>
        <dbReference type="EMBL" id="QOS40994.1"/>
    </source>
</evidence>
<dbReference type="Proteomes" id="UP000593591">
    <property type="component" value="Chromosome"/>
</dbReference>
<feature type="domain" description="Ig-like" evidence="2">
    <location>
        <begin position="1677"/>
        <end position="1760"/>
    </location>
</feature>
<gene>
    <name evidence="4" type="ORF">DYE49_11270</name>
    <name evidence="3" type="ORF">HNP77_001473</name>
</gene>
<protein>
    <recommendedName>
        <fullName evidence="2">Ig-like domain-containing protein</fullName>
    </recommendedName>
</protein>
<evidence type="ECO:0000313" key="3">
    <source>
        <dbReference type="EMBL" id="MBB5219104.1"/>
    </source>
</evidence>
<dbReference type="InterPro" id="IPR013783">
    <property type="entry name" value="Ig-like_fold"/>
</dbReference>
<dbReference type="Proteomes" id="UP000578697">
    <property type="component" value="Unassembled WGS sequence"/>
</dbReference>
<keyword evidence="5" id="KW-1185">Reference proteome</keyword>
<evidence type="ECO:0000313" key="5">
    <source>
        <dbReference type="Proteomes" id="UP000578697"/>
    </source>
</evidence>
<accession>A0A840SE02</accession>
<evidence type="ECO:0000259" key="2">
    <source>
        <dbReference type="Pfam" id="PF12245"/>
    </source>
</evidence>
<dbReference type="Pfam" id="PF17957">
    <property type="entry name" value="Big_7"/>
    <property type="match status" value="4"/>
</dbReference>
<evidence type="ECO:0000313" key="6">
    <source>
        <dbReference type="Proteomes" id="UP000593591"/>
    </source>
</evidence>